<evidence type="ECO:0000256" key="4">
    <source>
        <dbReference type="ARBA" id="ARBA00023136"/>
    </source>
</evidence>
<dbReference type="SUPFAM" id="SSF48452">
    <property type="entry name" value="TPR-like"/>
    <property type="match status" value="1"/>
</dbReference>
<dbReference type="InterPro" id="IPR033985">
    <property type="entry name" value="SusD-like_N"/>
</dbReference>
<dbReference type="PROSITE" id="PS51257">
    <property type="entry name" value="PROKAR_LIPOPROTEIN"/>
    <property type="match status" value="1"/>
</dbReference>
<reference evidence="8 12" key="2">
    <citation type="journal article" date="2019" name="Nat. Med.">
        <title>A library of human gut bacterial isolates paired with longitudinal multiomics data enables mechanistic microbiome research.</title>
        <authorList>
            <person name="Poyet M."/>
            <person name="Groussin M."/>
            <person name="Gibbons S.M."/>
            <person name="Avila-Pacheco J."/>
            <person name="Jiang X."/>
            <person name="Kearney S.M."/>
            <person name="Perrotta A.R."/>
            <person name="Berdy B."/>
            <person name="Zhao S."/>
            <person name="Lieberman T.D."/>
            <person name="Swanson P.K."/>
            <person name="Smith M."/>
            <person name="Roesemann S."/>
            <person name="Alexander J.E."/>
            <person name="Rich S.A."/>
            <person name="Livny J."/>
            <person name="Vlamakis H."/>
            <person name="Clish C."/>
            <person name="Bullock K."/>
            <person name="Deik A."/>
            <person name="Scott J."/>
            <person name="Pierce K.A."/>
            <person name="Xavier R.J."/>
            <person name="Alm E.J."/>
        </authorList>
    </citation>
    <scope>NUCLEOTIDE SEQUENCE [LARGE SCALE GENOMIC DNA]</scope>
    <source>
        <strain evidence="8 12">BIOML-A156</strain>
    </source>
</reference>
<dbReference type="InterPro" id="IPR011990">
    <property type="entry name" value="TPR-like_helical_dom_sf"/>
</dbReference>
<dbReference type="EMBL" id="WCRS01000001">
    <property type="protein sequence ID" value="KAB4479108.1"/>
    <property type="molecule type" value="Genomic_DNA"/>
</dbReference>
<accession>A0A415LX31</accession>
<dbReference type="InterPro" id="IPR012944">
    <property type="entry name" value="SusD_RagB_dom"/>
</dbReference>
<reference evidence="10" key="3">
    <citation type="submission" date="2021-06" db="EMBL/GenBank/DDBJ databases">
        <title>Interrogation of the integrated mobile genetic elements in gut-associated Bacteroides with a consensus prediction approach.</title>
        <authorList>
            <person name="Campbell D.E."/>
            <person name="Leigh J.R."/>
            <person name="Kim T."/>
            <person name="England W."/>
            <person name="Whitaker R.J."/>
            <person name="Degnan P.H."/>
        </authorList>
    </citation>
    <scope>NUCLEOTIDE SEQUENCE</scope>
    <source>
        <strain evidence="10">VPI-BTDOT2</strain>
    </source>
</reference>
<dbReference type="GO" id="GO:0009279">
    <property type="term" value="C:cell outer membrane"/>
    <property type="evidence" value="ECO:0007669"/>
    <property type="project" value="UniProtKB-SubCell"/>
</dbReference>
<keyword evidence="3" id="KW-0732">Signal</keyword>
<dbReference type="Proteomes" id="UP000488521">
    <property type="component" value="Unassembled WGS sequence"/>
</dbReference>
<organism evidence="9 11">
    <name type="scientific">Bacteroides thetaiotaomicron</name>
    <dbReference type="NCBI Taxonomy" id="818"/>
    <lineage>
        <taxon>Bacteria</taxon>
        <taxon>Pseudomonadati</taxon>
        <taxon>Bacteroidota</taxon>
        <taxon>Bacteroidia</taxon>
        <taxon>Bacteroidales</taxon>
        <taxon>Bacteroidaceae</taxon>
        <taxon>Bacteroides</taxon>
    </lineage>
</organism>
<dbReference type="Gene3D" id="1.25.40.390">
    <property type="match status" value="1"/>
</dbReference>
<gene>
    <name evidence="9" type="ORF">DW011_18225</name>
    <name evidence="8" type="ORF">GAN59_00830</name>
    <name evidence="10" type="ORF">KQP59_14130</name>
</gene>
<dbReference type="Proteomes" id="UP001156216">
    <property type="component" value="Chromosome"/>
</dbReference>
<comment type="similarity">
    <text evidence="2">Belongs to the SusD family.</text>
</comment>
<dbReference type="EMBL" id="CP083681">
    <property type="protein sequence ID" value="UYU69443.1"/>
    <property type="molecule type" value="Genomic_DNA"/>
</dbReference>
<evidence type="ECO:0000256" key="1">
    <source>
        <dbReference type="ARBA" id="ARBA00004442"/>
    </source>
</evidence>
<sequence length="501" mass="58506">MKKIIIMSAMSILLGLSSCDDFLTTTPNDAPTRNVFWTTEADVAAGTNGMYWLFRDVIMTGEGERVLTYGDQPTGLWSNLSQINQSPSQGNYQYTFTDTYFTDWSQYYKTLNVANVVINSVPDIPWNEFDENQQNGIAEKNEYIGEALFVRAYVYFFMVRLWGEVPYVTTSVSDASETVRDIPMETEENILTNCLNDLKDAYDYLSWNDTHGLRASKADRGAVQALRAHILMWKNRKNKSVIDPQNYKDAIAAIDDIEQSSKYDLQNMDNYLKIWNGGGKSIESIFEFPYSRGDGEKFSKNSIFSRFLGYPINTDRINESVFKYEKSFLDIIDKYTANGDRRRTDCWERWGEEKFQYTKKYSSITYLDVDKLNWEMDNTFVLFRLSDMYLLRAEAHYELQEYDLARAYLKKIHERAGISDTVADNIPDDQLGTEICEERMRELYLEGHNLYDWVRNGQYAGRNGYTMNRYTQEGYLWPVNSTLIIDNQYVHQTPYWTDKMQ</sequence>
<evidence type="ECO:0000256" key="5">
    <source>
        <dbReference type="ARBA" id="ARBA00023237"/>
    </source>
</evidence>
<dbReference type="EMBL" id="QROV01000023">
    <property type="protein sequence ID" value="RHL55560.1"/>
    <property type="molecule type" value="Genomic_DNA"/>
</dbReference>
<evidence type="ECO:0000313" key="12">
    <source>
        <dbReference type="Proteomes" id="UP000488521"/>
    </source>
</evidence>
<reference evidence="9 11" key="1">
    <citation type="submission" date="2018-08" db="EMBL/GenBank/DDBJ databases">
        <title>A genome reference for cultivated species of the human gut microbiota.</title>
        <authorList>
            <person name="Zou Y."/>
            <person name="Xue W."/>
            <person name="Luo G."/>
        </authorList>
    </citation>
    <scope>NUCLEOTIDE SEQUENCE [LARGE SCALE GENOMIC DNA]</scope>
    <source>
        <strain evidence="9 11">AF37-12</strain>
    </source>
</reference>
<evidence type="ECO:0000313" key="11">
    <source>
        <dbReference type="Proteomes" id="UP000283616"/>
    </source>
</evidence>
<feature type="domain" description="SusD-like N-terminal" evidence="7">
    <location>
        <begin position="68"/>
        <end position="227"/>
    </location>
</feature>
<dbReference type="AlphaFoldDB" id="A0A415LX31"/>
<evidence type="ECO:0000313" key="8">
    <source>
        <dbReference type="EMBL" id="KAB4479108.1"/>
    </source>
</evidence>
<evidence type="ECO:0000313" key="10">
    <source>
        <dbReference type="EMBL" id="UYU69443.1"/>
    </source>
</evidence>
<proteinExistence type="inferred from homology"/>
<evidence type="ECO:0000313" key="9">
    <source>
        <dbReference type="EMBL" id="RHL55560.1"/>
    </source>
</evidence>
<evidence type="ECO:0000256" key="2">
    <source>
        <dbReference type="ARBA" id="ARBA00006275"/>
    </source>
</evidence>
<dbReference type="RefSeq" id="WP_118417842.1">
    <property type="nucleotide sequence ID" value="NZ_AP022660.1"/>
</dbReference>
<feature type="domain" description="RagB/SusD" evidence="6">
    <location>
        <begin position="357"/>
        <end position="473"/>
    </location>
</feature>
<keyword evidence="4" id="KW-0472">Membrane</keyword>
<comment type="subcellular location">
    <subcellularLocation>
        <location evidence="1">Cell outer membrane</location>
    </subcellularLocation>
</comment>
<dbReference type="Proteomes" id="UP000283616">
    <property type="component" value="Unassembled WGS sequence"/>
</dbReference>
<dbReference type="Pfam" id="PF07980">
    <property type="entry name" value="SusD_RagB"/>
    <property type="match status" value="1"/>
</dbReference>
<protein>
    <submittedName>
        <fullName evidence="9">RagB/SusD family nutrient uptake outer membrane protein</fullName>
    </submittedName>
</protein>
<keyword evidence="5" id="KW-0998">Cell outer membrane</keyword>
<dbReference type="CDD" id="cd08977">
    <property type="entry name" value="SusD"/>
    <property type="match status" value="1"/>
</dbReference>
<evidence type="ECO:0000259" key="6">
    <source>
        <dbReference type="Pfam" id="PF07980"/>
    </source>
</evidence>
<name>A0A415LX31_BACT4</name>
<evidence type="ECO:0000256" key="3">
    <source>
        <dbReference type="ARBA" id="ARBA00022729"/>
    </source>
</evidence>
<dbReference type="Pfam" id="PF14322">
    <property type="entry name" value="SusD-like_3"/>
    <property type="match status" value="1"/>
</dbReference>
<evidence type="ECO:0000259" key="7">
    <source>
        <dbReference type="Pfam" id="PF14322"/>
    </source>
</evidence>